<feature type="region of interest" description="Disordered" evidence="1">
    <location>
        <begin position="22"/>
        <end position="143"/>
    </location>
</feature>
<feature type="compositionally biased region" description="Basic residues" evidence="1">
    <location>
        <begin position="480"/>
        <end position="491"/>
    </location>
</feature>
<dbReference type="GO" id="GO:0000164">
    <property type="term" value="C:protein phosphatase type 1 complex"/>
    <property type="evidence" value="ECO:0007669"/>
    <property type="project" value="TreeGrafter"/>
</dbReference>
<feature type="compositionally biased region" description="Polar residues" evidence="1">
    <location>
        <begin position="99"/>
        <end position="119"/>
    </location>
</feature>
<feature type="compositionally biased region" description="Low complexity" evidence="1">
    <location>
        <begin position="439"/>
        <end position="460"/>
    </location>
</feature>
<dbReference type="PANTHER" id="PTHR12307">
    <property type="entry name" value="PROTEIN PHOSPHATASE 1 REGULATORY SUBUNIT"/>
    <property type="match status" value="1"/>
</dbReference>
<feature type="compositionally biased region" description="Basic and acidic residues" evidence="1">
    <location>
        <begin position="122"/>
        <end position="135"/>
    </location>
</feature>
<feature type="compositionally biased region" description="Low complexity" evidence="1">
    <location>
        <begin position="215"/>
        <end position="227"/>
    </location>
</feature>
<feature type="domain" description="CBM21" evidence="2">
    <location>
        <begin position="291"/>
        <end position="402"/>
    </location>
</feature>
<dbReference type="GO" id="GO:2001069">
    <property type="term" value="F:glycogen binding"/>
    <property type="evidence" value="ECO:0007669"/>
    <property type="project" value="TreeGrafter"/>
</dbReference>
<name>A0A0C9ZAR6_9AGAM</name>
<protein>
    <submittedName>
        <fullName evidence="3">Carbohydrate-binding module family 21 protein</fullName>
    </submittedName>
</protein>
<keyword evidence="4" id="KW-1185">Reference proteome</keyword>
<dbReference type="OrthoDB" id="1881at2759"/>
<reference evidence="4" key="2">
    <citation type="submission" date="2015-01" db="EMBL/GenBank/DDBJ databases">
        <title>Evolutionary Origins and Diversification of the Mycorrhizal Mutualists.</title>
        <authorList>
            <consortium name="DOE Joint Genome Institute"/>
            <consortium name="Mycorrhizal Genomics Consortium"/>
            <person name="Kohler A."/>
            <person name="Kuo A."/>
            <person name="Nagy L.G."/>
            <person name="Floudas D."/>
            <person name="Copeland A."/>
            <person name="Barry K.W."/>
            <person name="Cichocki N."/>
            <person name="Veneault-Fourrey C."/>
            <person name="LaButti K."/>
            <person name="Lindquist E.A."/>
            <person name="Lipzen A."/>
            <person name="Lundell T."/>
            <person name="Morin E."/>
            <person name="Murat C."/>
            <person name="Riley R."/>
            <person name="Ohm R."/>
            <person name="Sun H."/>
            <person name="Tunlid A."/>
            <person name="Henrissat B."/>
            <person name="Grigoriev I.V."/>
            <person name="Hibbett D.S."/>
            <person name="Martin F."/>
        </authorList>
    </citation>
    <scope>NUCLEOTIDE SEQUENCE [LARGE SCALE GENOMIC DNA]</scope>
    <source>
        <strain evidence="4">441</strain>
    </source>
</reference>
<feature type="compositionally biased region" description="Polar residues" evidence="1">
    <location>
        <begin position="255"/>
        <end position="264"/>
    </location>
</feature>
<evidence type="ECO:0000313" key="3">
    <source>
        <dbReference type="EMBL" id="KIK19562.1"/>
    </source>
</evidence>
<dbReference type="Proteomes" id="UP000054018">
    <property type="component" value="Unassembled WGS sequence"/>
</dbReference>
<proteinExistence type="predicted"/>
<feature type="region of interest" description="Disordered" evidence="1">
    <location>
        <begin position="479"/>
        <end position="654"/>
    </location>
</feature>
<dbReference type="GO" id="GO:0008157">
    <property type="term" value="F:protein phosphatase 1 binding"/>
    <property type="evidence" value="ECO:0007669"/>
    <property type="project" value="TreeGrafter"/>
</dbReference>
<feature type="region of interest" description="Disordered" evidence="1">
    <location>
        <begin position="250"/>
        <end position="274"/>
    </location>
</feature>
<evidence type="ECO:0000313" key="4">
    <source>
        <dbReference type="Proteomes" id="UP000054018"/>
    </source>
</evidence>
<gene>
    <name evidence="3" type="ORF">PISMIDRAFT_623607</name>
</gene>
<feature type="compositionally biased region" description="Low complexity" evidence="1">
    <location>
        <begin position="62"/>
        <end position="92"/>
    </location>
</feature>
<dbReference type="AlphaFoldDB" id="A0A0C9ZAR6"/>
<dbReference type="PANTHER" id="PTHR12307:SF36">
    <property type="entry name" value="GLYCOGEN-BINDING SUBUNIT 76A"/>
    <property type="match status" value="1"/>
</dbReference>
<dbReference type="Pfam" id="PF03370">
    <property type="entry name" value="CBM_21"/>
    <property type="match status" value="1"/>
</dbReference>
<reference evidence="3 4" key="1">
    <citation type="submission" date="2014-04" db="EMBL/GenBank/DDBJ databases">
        <authorList>
            <consortium name="DOE Joint Genome Institute"/>
            <person name="Kuo A."/>
            <person name="Kohler A."/>
            <person name="Costa M.D."/>
            <person name="Nagy L.G."/>
            <person name="Floudas D."/>
            <person name="Copeland A."/>
            <person name="Barry K.W."/>
            <person name="Cichocki N."/>
            <person name="Veneault-Fourrey C."/>
            <person name="LaButti K."/>
            <person name="Lindquist E.A."/>
            <person name="Lipzen A."/>
            <person name="Lundell T."/>
            <person name="Morin E."/>
            <person name="Murat C."/>
            <person name="Sun H."/>
            <person name="Tunlid A."/>
            <person name="Henrissat B."/>
            <person name="Grigoriev I.V."/>
            <person name="Hibbett D.S."/>
            <person name="Martin F."/>
            <person name="Nordberg H.P."/>
            <person name="Cantor M.N."/>
            <person name="Hua S.X."/>
        </authorList>
    </citation>
    <scope>NUCLEOTIDE SEQUENCE [LARGE SCALE GENOMIC DNA]</scope>
    <source>
        <strain evidence="3 4">441</strain>
    </source>
</reference>
<dbReference type="Gene3D" id="2.60.40.2440">
    <property type="entry name" value="Carbohydrate binding type-21 domain"/>
    <property type="match status" value="1"/>
</dbReference>
<dbReference type="GO" id="GO:0005979">
    <property type="term" value="P:regulation of glycogen biosynthetic process"/>
    <property type="evidence" value="ECO:0007669"/>
    <property type="project" value="TreeGrafter"/>
</dbReference>
<evidence type="ECO:0000259" key="2">
    <source>
        <dbReference type="PROSITE" id="PS51159"/>
    </source>
</evidence>
<dbReference type="HOGENOM" id="CLU_010342_0_0_1"/>
<feature type="region of interest" description="Disordered" evidence="1">
    <location>
        <begin position="435"/>
        <end position="460"/>
    </location>
</feature>
<accession>A0A0C9ZAR6</accession>
<feature type="region of interest" description="Disordered" evidence="1">
    <location>
        <begin position="202"/>
        <end position="227"/>
    </location>
</feature>
<evidence type="ECO:0000256" key="1">
    <source>
        <dbReference type="SAM" id="MobiDB-lite"/>
    </source>
</evidence>
<feature type="compositionally biased region" description="Pro residues" evidence="1">
    <location>
        <begin position="497"/>
        <end position="506"/>
    </location>
</feature>
<dbReference type="InterPro" id="IPR038175">
    <property type="entry name" value="CBM21_dom_sf"/>
</dbReference>
<organism evidence="3 4">
    <name type="scientific">Pisolithus microcarpus 441</name>
    <dbReference type="NCBI Taxonomy" id="765257"/>
    <lineage>
        <taxon>Eukaryota</taxon>
        <taxon>Fungi</taxon>
        <taxon>Dikarya</taxon>
        <taxon>Basidiomycota</taxon>
        <taxon>Agaricomycotina</taxon>
        <taxon>Agaricomycetes</taxon>
        <taxon>Agaricomycetidae</taxon>
        <taxon>Boletales</taxon>
        <taxon>Sclerodermatineae</taxon>
        <taxon>Pisolithaceae</taxon>
        <taxon>Pisolithus</taxon>
    </lineage>
</organism>
<dbReference type="EMBL" id="KN833782">
    <property type="protein sequence ID" value="KIK19562.1"/>
    <property type="molecule type" value="Genomic_DNA"/>
</dbReference>
<sequence length="718" mass="77990">MSSTVCLTDTSVIPFPTKESSYALSSNTAGRPLPHIPRRPRACPNGHGHSYSDSCLVQIRQPSSPTSPSPASNTPLPACYESDSSSSSTSSDGICPTIVTRSQNSHSHYAHSQVSTETPSIRVKDRGPDDPSRDWSDDDTSSHSLVRINVGECALDEPALKPTRHVSEPKVNPPPAILPSVPPSLEIRTIRKKSGELVKPSLKRRPQLSVVTSGPSTKSAPATPTPTKAVHFDSKLEHIKLFLAEQKPLAVSRDGSPNSDTSGTDDFPSFVYGEPPKAQKQVKMSIRNMPPTPRTNEDVALQELSLLDDQRTLLGKVRVRNVTYEKWLAARFTTDWWQTTSEVAARYERSVEDGMFDIFTFFIRLHDIWNRIEDKSLFMALRYVSGGKEYWDNNCGQNYHVRFVANAVSDRQSGAMGSASDATMKDLKMRLEEVARTKAPPSAASASPAQASFSGGYTSPPLSSLKSLSQRYDFGSANKWKLRPTPRHTRTHTYPAAGPPPPPNPSPTERSVSDAYKNESKESPASAKVQPPSTPSSSPLAMYKETPSLPRVSDTVETGRPQARERHHVRGYVDHTAPGSPTVKRTSPSLPRLHSYPFVENSPSMDCGLGRLKSKGLSPPIPGSPEGEEAKSAEVSPAKPPAGPDTTSKDDSGASHADAYKQFVNQYCFYTGTDSLLDDSSPPNHTFSPCIRDLATFSSAQRSGTVTPTGPSMTPIAS</sequence>
<dbReference type="InterPro" id="IPR050782">
    <property type="entry name" value="PP1_regulatory_subunit_3"/>
</dbReference>
<dbReference type="InterPro" id="IPR005036">
    <property type="entry name" value="CBM21_dom"/>
</dbReference>
<feature type="region of interest" description="Disordered" evidence="1">
    <location>
        <begin position="698"/>
        <end position="718"/>
    </location>
</feature>
<dbReference type="STRING" id="765257.A0A0C9ZAR6"/>
<dbReference type="PROSITE" id="PS51159">
    <property type="entry name" value="CBM21"/>
    <property type="match status" value="1"/>
</dbReference>